<dbReference type="EMBL" id="RRCN01000001">
    <property type="protein sequence ID" value="RRJ62179.1"/>
    <property type="molecule type" value="Genomic_DNA"/>
</dbReference>
<dbReference type="RefSeq" id="WP_128630073.1">
    <property type="nucleotide sequence ID" value="NZ_RRCN01000001.1"/>
</dbReference>
<evidence type="ECO:0000256" key="4">
    <source>
        <dbReference type="ARBA" id="ARBA00022729"/>
    </source>
</evidence>
<dbReference type="PANTHER" id="PTHR43649">
    <property type="entry name" value="ARABINOSE-BINDING PROTEIN-RELATED"/>
    <property type="match status" value="1"/>
</dbReference>
<keyword evidence="7" id="KW-1185">Reference proteome</keyword>
<dbReference type="InterPro" id="IPR050490">
    <property type="entry name" value="Bact_solute-bd_prot1"/>
</dbReference>
<dbReference type="Pfam" id="PF13416">
    <property type="entry name" value="SBP_bac_8"/>
    <property type="match status" value="1"/>
</dbReference>
<evidence type="ECO:0000313" key="7">
    <source>
        <dbReference type="Proteomes" id="UP000267017"/>
    </source>
</evidence>
<reference evidence="6 7" key="1">
    <citation type="submission" date="2018-11" db="EMBL/GenBank/DDBJ databases">
        <title>Genome sequencing of Paenibacillus sp. KCOM 3021 (= ChDC PVNT-B20).</title>
        <authorList>
            <person name="Kook J.-K."/>
            <person name="Park S.-N."/>
            <person name="Lim Y.K."/>
        </authorList>
    </citation>
    <scope>NUCLEOTIDE SEQUENCE [LARGE SCALE GENOMIC DNA]</scope>
    <source>
        <strain evidence="6 7">KCOM 3021</strain>
    </source>
</reference>
<dbReference type="Proteomes" id="UP000267017">
    <property type="component" value="Unassembled WGS sequence"/>
</dbReference>
<dbReference type="AlphaFoldDB" id="A0A3P3TXV4"/>
<comment type="subcellular location">
    <subcellularLocation>
        <location evidence="1">Cell envelope</location>
    </subcellularLocation>
</comment>
<protein>
    <submittedName>
        <fullName evidence="6">Carbohydrate ABC transporter substrate-binding protein</fullName>
    </submittedName>
</protein>
<feature type="signal peptide" evidence="5">
    <location>
        <begin position="1"/>
        <end position="23"/>
    </location>
</feature>
<dbReference type="OrthoDB" id="2675752at2"/>
<evidence type="ECO:0000256" key="1">
    <source>
        <dbReference type="ARBA" id="ARBA00004196"/>
    </source>
</evidence>
<sequence length="454" mass="49265">MKLFGKMFFIVLSGLLVAGCAAAGNEVSSKATLKVIYWDESSFFANYGDLFALGHPEVEVEVVSTAALRRSGVTDETLEAFVNREQPDVLVLEIGNYEALAAKGELTELSALIERDQFDINTMYPGLISMLKAKGGGKLYGLTPGFDTDVIFYNADLFAKFGVELPHDGMTWQDMMNTARRFPAGGQGEDRIYGFALGHASSFSELALLIGSSEGLTMNRPETGALTLNSDGWKQAYRTALNGIESGAVFDVDNEGAFSAAGDYYSGNPFLVGRAAMTTGGSHMFQDMKKAETSAAYKPFKAGAVAGPVNPAEPDKTGDMDVRNIFAIRAGSPNAEAAWEFIKFANGEKLAKVKAKTLSNGLPARMDVVKEYEGVNLDVFYKLEPRSRNNAVMSDMPPGFNEQYQRILSRELDLVRRGSKSIDDALDTVQAEALAAWDLARKAQEEEEGKQSGR</sequence>
<name>A0A3P3TXV4_9BACL</name>
<organism evidence="6 7">
    <name type="scientific">Paenibacillus oralis</name>
    <dbReference type="NCBI Taxonomy" id="2490856"/>
    <lineage>
        <taxon>Bacteria</taxon>
        <taxon>Bacillati</taxon>
        <taxon>Bacillota</taxon>
        <taxon>Bacilli</taxon>
        <taxon>Bacillales</taxon>
        <taxon>Paenibacillaceae</taxon>
        <taxon>Paenibacillus</taxon>
    </lineage>
</organism>
<comment type="similarity">
    <text evidence="2">Belongs to the bacterial solute-binding protein 1 family.</text>
</comment>
<keyword evidence="3" id="KW-0813">Transport</keyword>
<feature type="chain" id="PRO_5018277264" evidence="5">
    <location>
        <begin position="24"/>
        <end position="454"/>
    </location>
</feature>
<gene>
    <name evidence="6" type="ORF">EHV15_03865</name>
</gene>
<evidence type="ECO:0000256" key="5">
    <source>
        <dbReference type="SAM" id="SignalP"/>
    </source>
</evidence>
<evidence type="ECO:0000256" key="3">
    <source>
        <dbReference type="ARBA" id="ARBA00022448"/>
    </source>
</evidence>
<evidence type="ECO:0000256" key="2">
    <source>
        <dbReference type="ARBA" id="ARBA00008520"/>
    </source>
</evidence>
<accession>A0A3P3TXV4</accession>
<dbReference type="SUPFAM" id="SSF53850">
    <property type="entry name" value="Periplasmic binding protein-like II"/>
    <property type="match status" value="1"/>
</dbReference>
<proteinExistence type="inferred from homology"/>
<dbReference type="PANTHER" id="PTHR43649:SF31">
    <property type="entry name" value="SN-GLYCEROL-3-PHOSPHATE-BINDING PERIPLASMIC PROTEIN UGPB"/>
    <property type="match status" value="1"/>
</dbReference>
<dbReference type="GO" id="GO:0030313">
    <property type="term" value="C:cell envelope"/>
    <property type="evidence" value="ECO:0007669"/>
    <property type="project" value="UniProtKB-SubCell"/>
</dbReference>
<comment type="caution">
    <text evidence="6">The sequence shown here is derived from an EMBL/GenBank/DDBJ whole genome shotgun (WGS) entry which is preliminary data.</text>
</comment>
<dbReference type="Gene3D" id="3.40.190.10">
    <property type="entry name" value="Periplasmic binding protein-like II"/>
    <property type="match status" value="1"/>
</dbReference>
<dbReference type="InterPro" id="IPR006059">
    <property type="entry name" value="SBP"/>
</dbReference>
<keyword evidence="4 5" id="KW-0732">Signal</keyword>
<dbReference type="PROSITE" id="PS51257">
    <property type="entry name" value="PROKAR_LIPOPROTEIN"/>
    <property type="match status" value="1"/>
</dbReference>
<evidence type="ECO:0000313" key="6">
    <source>
        <dbReference type="EMBL" id="RRJ62179.1"/>
    </source>
</evidence>